<dbReference type="AlphaFoldDB" id="A0AA39WKB7"/>
<evidence type="ECO:0000313" key="2">
    <source>
        <dbReference type="Proteomes" id="UP001175000"/>
    </source>
</evidence>
<gene>
    <name evidence="1" type="ORF">B0T14DRAFT_538650</name>
</gene>
<evidence type="ECO:0000313" key="1">
    <source>
        <dbReference type="EMBL" id="KAK0616947.1"/>
    </source>
</evidence>
<dbReference type="Proteomes" id="UP001175000">
    <property type="component" value="Unassembled WGS sequence"/>
</dbReference>
<keyword evidence="2" id="KW-1185">Reference proteome</keyword>
<sequence length="239" mass="27189">MFPLINLPTTLRFAIFFAIRLIRRPRLKRRDLELGEAGHEMSQSLEDELMKLVEKHPHYSDLLTVFRESKGVVSSEHIEMIAEKCCGDQKRQCWACDGVICDNCEVMRSSVPVPRTTDHVTGCYAICTSCYLVKGTSQPAKFSATLNPTDLSKQHHGCSKTKPEAMSNEVALCPACAKRSPEENSADREGRELRMLAKTLMRRILCSKCEKPMPKEKRRWWICGAGDHECHWSGHEVPR</sequence>
<accession>A0AA39WKB7</accession>
<organism evidence="1 2">
    <name type="scientific">Immersiella caudata</name>
    <dbReference type="NCBI Taxonomy" id="314043"/>
    <lineage>
        <taxon>Eukaryota</taxon>
        <taxon>Fungi</taxon>
        <taxon>Dikarya</taxon>
        <taxon>Ascomycota</taxon>
        <taxon>Pezizomycotina</taxon>
        <taxon>Sordariomycetes</taxon>
        <taxon>Sordariomycetidae</taxon>
        <taxon>Sordariales</taxon>
        <taxon>Lasiosphaeriaceae</taxon>
        <taxon>Immersiella</taxon>
    </lineage>
</organism>
<comment type="caution">
    <text evidence="1">The sequence shown here is derived from an EMBL/GenBank/DDBJ whole genome shotgun (WGS) entry which is preliminary data.</text>
</comment>
<name>A0AA39WKB7_9PEZI</name>
<proteinExistence type="predicted"/>
<reference evidence="1" key="1">
    <citation type="submission" date="2023-06" db="EMBL/GenBank/DDBJ databases">
        <title>Genome-scale phylogeny and comparative genomics of the fungal order Sordariales.</title>
        <authorList>
            <consortium name="Lawrence Berkeley National Laboratory"/>
            <person name="Hensen N."/>
            <person name="Bonometti L."/>
            <person name="Westerberg I."/>
            <person name="Brannstrom I.O."/>
            <person name="Guillou S."/>
            <person name="Cros-Aarteil S."/>
            <person name="Calhoun S."/>
            <person name="Haridas S."/>
            <person name="Kuo A."/>
            <person name="Mondo S."/>
            <person name="Pangilinan J."/>
            <person name="Riley R."/>
            <person name="Labutti K."/>
            <person name="Andreopoulos B."/>
            <person name="Lipzen A."/>
            <person name="Chen C."/>
            <person name="Yanf M."/>
            <person name="Daum C."/>
            <person name="Ng V."/>
            <person name="Clum A."/>
            <person name="Steindorff A."/>
            <person name="Ohm R."/>
            <person name="Martin F."/>
            <person name="Silar P."/>
            <person name="Natvig D."/>
            <person name="Lalanne C."/>
            <person name="Gautier V."/>
            <person name="Ament-Velasquez S.L."/>
            <person name="Kruys A."/>
            <person name="Hutchinson M.I."/>
            <person name="Powell A.J."/>
            <person name="Barry K."/>
            <person name="Miller A.N."/>
            <person name="Grigoriev I.V."/>
            <person name="Debuchy R."/>
            <person name="Gladieux P."/>
            <person name="Thoren M.H."/>
            <person name="Johannesson H."/>
        </authorList>
    </citation>
    <scope>NUCLEOTIDE SEQUENCE</scope>
    <source>
        <strain evidence="1">CBS 606.72</strain>
    </source>
</reference>
<protein>
    <submittedName>
        <fullName evidence="1">Uncharacterized protein</fullName>
    </submittedName>
</protein>
<dbReference type="EMBL" id="JAULSU010000005">
    <property type="protein sequence ID" value="KAK0616947.1"/>
    <property type="molecule type" value="Genomic_DNA"/>
</dbReference>